<dbReference type="Proteomes" id="UP000019184">
    <property type="component" value="Unassembled WGS sequence"/>
</dbReference>
<keyword evidence="2" id="KW-1185">Reference proteome</keyword>
<protein>
    <submittedName>
        <fullName evidence="1">Uncharacterized protein</fullName>
    </submittedName>
</protein>
<name>A0A7U7J2K7_9GAMM</name>
<gene>
    <name evidence="1" type="ORF">BN874_1130003</name>
</gene>
<dbReference type="AlphaFoldDB" id="A0A7U7J2K7"/>
<dbReference type="EMBL" id="CBTK010000017">
    <property type="protein sequence ID" value="CDH43269.1"/>
    <property type="molecule type" value="Genomic_DNA"/>
</dbReference>
<evidence type="ECO:0000313" key="1">
    <source>
        <dbReference type="EMBL" id="CDH43269.1"/>
    </source>
</evidence>
<organism evidence="1 2">
    <name type="scientific">Candidatus Contendobacter odensis Run_B_J11</name>
    <dbReference type="NCBI Taxonomy" id="1400861"/>
    <lineage>
        <taxon>Bacteria</taxon>
        <taxon>Pseudomonadati</taxon>
        <taxon>Pseudomonadota</taxon>
        <taxon>Gammaproteobacteria</taxon>
        <taxon>Candidatus Competibacteraceae</taxon>
        <taxon>Candidatus Contendibacter</taxon>
    </lineage>
</organism>
<comment type="caution">
    <text evidence="1">The sequence shown here is derived from an EMBL/GenBank/DDBJ whole genome shotgun (WGS) entry which is preliminary data.</text>
</comment>
<accession>A0A7U7J2K7</accession>
<evidence type="ECO:0000313" key="2">
    <source>
        <dbReference type="Proteomes" id="UP000019184"/>
    </source>
</evidence>
<reference evidence="1 2" key="1">
    <citation type="journal article" date="2014" name="ISME J.">
        <title>Candidatus Competibacter-lineage genomes retrieved from metagenomes reveal functional metabolic diversity.</title>
        <authorList>
            <person name="McIlroy S.J."/>
            <person name="Albertsen M."/>
            <person name="Andresen E.K."/>
            <person name="Saunders A.M."/>
            <person name="Kristiansen R."/>
            <person name="Stokholm-Bjerregaard M."/>
            <person name="Nielsen K.L."/>
            <person name="Nielsen P.H."/>
        </authorList>
    </citation>
    <scope>NUCLEOTIDE SEQUENCE [LARGE SCALE GENOMIC DNA]</scope>
    <source>
        <strain evidence="1 2">Run_B_J11</strain>
    </source>
</reference>
<proteinExistence type="predicted"/>
<sequence length="30" mass="3488">MLERFQQIITEAVNEYNLEVHRGSSPVVVE</sequence>